<reference evidence="7 9" key="3">
    <citation type="journal article" date="2018" name="Emerg. Microbes Infect.">
        <title>Genomic analysis of oral Campylobacter concisus strains identified a potential bacterial molecular marker associated with active Crohn's disease.</title>
        <authorList>
            <person name="Liu F."/>
            <person name="Ma R."/>
            <person name="Tay C.Y.A."/>
            <person name="Octavia S."/>
            <person name="Lan R."/>
            <person name="Chung H.K.L."/>
            <person name="Riordan S.M."/>
            <person name="Grimm M.C."/>
            <person name="Leong R.W."/>
            <person name="Tanaka M.M."/>
            <person name="Connor S."/>
            <person name="Zhang L."/>
        </authorList>
    </citation>
    <scope>NUCLEOTIDE SEQUENCE [LARGE SCALE GENOMIC DNA]</scope>
    <source>
        <strain evidence="7 9">P10CDO-S2</strain>
    </source>
</reference>
<reference evidence="6" key="2">
    <citation type="submission" date="2016-07" db="EMBL/GenBank/DDBJ databases">
        <title>Comparative genomics of the Campylobacter concisus group.</title>
        <authorList>
            <person name="Miller W.G."/>
            <person name="Yee E."/>
            <person name="Chapman M.H."/>
            <person name="Huynh S."/>
            <person name="Bono J.L."/>
            <person name="On S.L.W."/>
            <person name="StLeger J."/>
            <person name="Foster G."/>
            <person name="Parker C.T."/>
        </authorList>
    </citation>
    <scope>NUCLEOTIDE SEQUENCE</scope>
    <source>
        <strain evidence="6">ATCC 33237</strain>
    </source>
</reference>
<feature type="transmembrane region" description="Helical" evidence="5">
    <location>
        <begin position="67"/>
        <end position="88"/>
    </location>
</feature>
<evidence type="ECO:0000256" key="2">
    <source>
        <dbReference type="ARBA" id="ARBA00022692"/>
    </source>
</evidence>
<dbReference type="RefSeq" id="WP_054197121.1">
    <property type="nucleotide sequence ID" value="NZ_CABMKQ010000040.1"/>
</dbReference>
<dbReference type="Pfam" id="PF02674">
    <property type="entry name" value="Colicin_V"/>
    <property type="match status" value="1"/>
</dbReference>
<reference evidence="7" key="4">
    <citation type="submission" date="2020-02" db="EMBL/GenBank/DDBJ databases">
        <title>Analysis of Completed Campylobacter concisus Genomes Identified Genomospecies Features, Novel plasmids and Their Association with Severe Ulcerative Colitis.</title>
        <authorList>
            <person name="Zhang L."/>
        </authorList>
    </citation>
    <scope>NUCLEOTIDE SEQUENCE</scope>
    <source>
        <strain evidence="7">P10CDO-S2</strain>
    </source>
</reference>
<keyword evidence="4 5" id="KW-0472">Membrane</keyword>
<feature type="transmembrane region" description="Helical" evidence="5">
    <location>
        <begin position="6"/>
        <end position="24"/>
    </location>
</feature>
<feature type="transmembrane region" description="Helical" evidence="5">
    <location>
        <begin position="31"/>
        <end position="47"/>
    </location>
</feature>
<evidence type="ECO:0000256" key="5">
    <source>
        <dbReference type="SAM" id="Phobius"/>
    </source>
</evidence>
<gene>
    <name evidence="6" type="ORF">CCON33237_1550</name>
    <name evidence="7" type="ORF">CVT06_08300</name>
</gene>
<keyword evidence="3 5" id="KW-1133">Transmembrane helix</keyword>
<sequence length="203" mass="22156">MDLVTWFDIIIIALVLMLGIKGILNGLIKEAFGLIGLIGGLIIASRFSDLSGEFITKNIYKFENPSFLQFVAFISLWLVFWIVCLLVGKFLSKIVSVSGLGFLDRLGGFVMGSGKIFLTFSAVVAVISGTSLNNIIAPYFANSKVYPVLIETGKWITNLDVKNIKSELDEIVARPMDTNKTDAFISMDANASVNTDSNITKGE</sequence>
<dbReference type="KEGG" id="ccoc:CCON33237_1550"/>
<evidence type="ECO:0000256" key="4">
    <source>
        <dbReference type="ARBA" id="ARBA00023136"/>
    </source>
</evidence>
<evidence type="ECO:0000313" key="7">
    <source>
        <dbReference type="EMBL" id="QPH85085.1"/>
    </source>
</evidence>
<name>A0A0M4TCH7_9BACT</name>
<organism evidence="6 8">
    <name type="scientific">Campylobacter concisus</name>
    <dbReference type="NCBI Taxonomy" id="199"/>
    <lineage>
        <taxon>Bacteria</taxon>
        <taxon>Pseudomonadati</taxon>
        <taxon>Campylobacterota</taxon>
        <taxon>Epsilonproteobacteria</taxon>
        <taxon>Campylobacterales</taxon>
        <taxon>Campylobacteraceae</taxon>
        <taxon>Campylobacter</taxon>
    </lineage>
</organism>
<evidence type="ECO:0000256" key="1">
    <source>
        <dbReference type="ARBA" id="ARBA00004141"/>
    </source>
</evidence>
<evidence type="ECO:0000313" key="6">
    <source>
        <dbReference type="EMBL" id="ALF48199.1"/>
    </source>
</evidence>
<comment type="subcellular location">
    <subcellularLocation>
        <location evidence="1">Membrane</location>
        <topology evidence="1">Multi-pass membrane protein</topology>
    </subcellularLocation>
</comment>
<evidence type="ECO:0000313" key="9">
    <source>
        <dbReference type="Proteomes" id="UP000594630"/>
    </source>
</evidence>
<dbReference type="EMBL" id="CP012541">
    <property type="protein sequence ID" value="ALF48199.1"/>
    <property type="molecule type" value="Genomic_DNA"/>
</dbReference>
<dbReference type="PANTHER" id="PTHR36926">
    <property type="entry name" value="COLICIN V PRODUCTION PROTEIN"/>
    <property type="match status" value="1"/>
</dbReference>
<dbReference type="AlphaFoldDB" id="A0A0M4TCH7"/>
<protein>
    <submittedName>
        <fullName evidence="7">CvpA family protein</fullName>
    </submittedName>
    <submittedName>
        <fullName evidence="6">Putative membrane protein, CvpA family</fullName>
    </submittedName>
</protein>
<dbReference type="PANTHER" id="PTHR36926:SF1">
    <property type="entry name" value="COLICIN V PRODUCTION PROTEIN"/>
    <property type="match status" value="1"/>
</dbReference>
<dbReference type="Proteomes" id="UP000594630">
    <property type="component" value="Chromosome"/>
</dbReference>
<proteinExistence type="predicted"/>
<dbReference type="InterPro" id="IPR052719">
    <property type="entry name" value="CvpA-like"/>
</dbReference>
<dbReference type="Proteomes" id="UP000066049">
    <property type="component" value="Chromosome"/>
</dbReference>
<feature type="transmembrane region" description="Helical" evidence="5">
    <location>
        <begin position="109"/>
        <end position="128"/>
    </location>
</feature>
<dbReference type="InterPro" id="IPR003825">
    <property type="entry name" value="Colicin-V_CvpA"/>
</dbReference>
<dbReference type="GO" id="GO:0016020">
    <property type="term" value="C:membrane"/>
    <property type="evidence" value="ECO:0007669"/>
    <property type="project" value="UniProtKB-SubCell"/>
</dbReference>
<dbReference type="PATRIC" id="fig|199.248.peg.1599"/>
<evidence type="ECO:0000256" key="3">
    <source>
        <dbReference type="ARBA" id="ARBA00022989"/>
    </source>
</evidence>
<accession>A0A0M4TCH7</accession>
<reference evidence="8" key="1">
    <citation type="submission" date="2015-08" db="EMBL/GenBank/DDBJ databases">
        <title>Comparative genomics of the Campylobacter concisus group.</title>
        <authorList>
            <person name="Miller W.G."/>
            <person name="Yee E."/>
            <person name="Chapman M.H."/>
            <person name="Huynh S."/>
            <person name="Bono J.L."/>
            <person name="On S.L.W."/>
            <person name="St Leger J."/>
            <person name="Foster G."/>
            <person name="Parker C.T."/>
        </authorList>
    </citation>
    <scope>NUCLEOTIDE SEQUENCE [LARGE SCALE GENOMIC DNA]</scope>
    <source>
        <strain evidence="8">ATCC 33237</strain>
    </source>
</reference>
<dbReference type="GO" id="GO:0009403">
    <property type="term" value="P:toxin biosynthetic process"/>
    <property type="evidence" value="ECO:0007669"/>
    <property type="project" value="InterPro"/>
</dbReference>
<dbReference type="EMBL" id="CP049274">
    <property type="protein sequence ID" value="QPH85085.1"/>
    <property type="molecule type" value="Genomic_DNA"/>
</dbReference>
<dbReference type="GeneID" id="28663228"/>
<keyword evidence="2 5" id="KW-0812">Transmembrane</keyword>
<evidence type="ECO:0000313" key="8">
    <source>
        <dbReference type="Proteomes" id="UP000066049"/>
    </source>
</evidence>